<evidence type="ECO:0000259" key="2">
    <source>
        <dbReference type="PROSITE" id="PS50829"/>
    </source>
</evidence>
<dbReference type="Proteomes" id="UP000801492">
    <property type="component" value="Unassembled WGS sequence"/>
</dbReference>
<dbReference type="InterPro" id="IPR051640">
    <property type="entry name" value="GRB10-interact_GYF"/>
</dbReference>
<keyword evidence="4" id="KW-1185">Reference proteome</keyword>
<sequence length="1359" mass="150757">MLIAYLCIPKSSSMTDSMNFGPEWLRNLSSEGSTAGTSSGGTRYQLADYRYGREEMLALFEKGLRAPNSLSTFSPLYSEQVLPPLALLPQAEEERVWQTRTVPPGGIARGRGGSLERGGRISRGRPYQPYGRGGYDGSGGWGGSNETTEWSPRKDYSTRASSVDNWRRNRGGDEDEGWRSSSNHNVRGSLEKWGRSTSWRDGDGSDERGPPERPNRSSWQEGMRGPPQRRPWDNEDHLPEWATENPSESGGTFDASGAFHGSDDERDQKASQLNKKEVPLQKSVSQQNMVTKSHPPMLPSSQSAISLTKPPDDNGTSEEKPKDFQAVGDSQQTDVKHMEISKVENRNSNKPVEYEKDPPKKLNHTKPEQPSLHNQPSEKQNESVHHHPINISNINSNADVNGIQITDPNNRVEEEFERMQEDLVKKLVVDEETPKKLNLENFSLSGPPSSTLAPPNLAPIQDKWYYQDPQGDLQGPFLSSEMAEWFRAGYFTSQLLVKRLCDDTFFRLGDLVGLCNGNPFMTSVRINPLKQEVPTVPDGGDILQYQQMLQRQLAFRQAATMRALNPTEPWSGLPAMQQRELLTQQVLTHPQITPELQFLQQQQQPATNPLMQMINQMQQANKLPGQSMGEKPPTAVPSQLDPIQALVQQMGGLQSLQSNLQSGPGAGLPTTIPSSVGLSGNLQNSGLSTNLQSGGLLNNFPNLPLNSASGLSGSGGGGIPVPLGLSVSGGIPSAGGLLVSGGLSSTGGLPSSGGIPVTAGIPGSGVLPNSVDGLGTGGLTSSGLPVSLQSGLPSGLSDSNTLPPRPNPLGAVDPLSSSNENETIKNLLRQLANKQQSQQLDSLWQQNQFANSQSKSQWHQNDVPISMWDLQTSSVATSVPSSLPSEKPTVPSDQLKAQEKERQKQLKEEQKKKRELEEKQAKKEAEERRKEEQRKQEAEKKAAEEKRRKEEEKIRKELERAKKEAEEKRQRELEEKRRLKEQRKAEEEARKRLEEQKRLEEAERAKREAREREEQLRKQMEAVRQENNIKVQRAAPWCQANCTPELSLADIQKAEREKRAEQAALLQQQRAQMVLQEQHSTIEKQSIQLNWAKKPPETRKVKSLAEIQQEEQDRLAKQAAEARLAQQKEKEASTTTVTIPSTPWSGQNLTWASTASQWNNATTPGGFWDETSLQKFPNKPSSVSKSSSTSAVNVIKQPIKQNKSKTKKEEQQVLKLFSNGPAADEFTEWCTQALTKLNSTVDIPTFISFLRDIESALEVRDYCKEYLGEGPTTQQFAAQFLEKRRLIKPKAATQKDDMSSPAPAITPCTQHSTDFQEVKGKGKKTKKSKMTKVDARILGFSVTAAPDRINVGDRDYVEN</sequence>
<organism evidence="3 4">
    <name type="scientific">Ignelater luminosus</name>
    <name type="common">Cucubano</name>
    <name type="synonym">Pyrophorus luminosus</name>
    <dbReference type="NCBI Taxonomy" id="2038154"/>
    <lineage>
        <taxon>Eukaryota</taxon>
        <taxon>Metazoa</taxon>
        <taxon>Ecdysozoa</taxon>
        <taxon>Arthropoda</taxon>
        <taxon>Hexapoda</taxon>
        <taxon>Insecta</taxon>
        <taxon>Pterygota</taxon>
        <taxon>Neoptera</taxon>
        <taxon>Endopterygota</taxon>
        <taxon>Coleoptera</taxon>
        <taxon>Polyphaga</taxon>
        <taxon>Elateriformia</taxon>
        <taxon>Elateroidea</taxon>
        <taxon>Elateridae</taxon>
        <taxon>Agrypninae</taxon>
        <taxon>Pyrophorini</taxon>
        <taxon>Ignelater</taxon>
    </lineage>
</organism>
<feature type="domain" description="GYF" evidence="2">
    <location>
        <begin position="461"/>
        <end position="509"/>
    </location>
</feature>
<feature type="compositionally biased region" description="Basic and acidic residues" evidence="1">
    <location>
        <begin position="189"/>
        <end position="215"/>
    </location>
</feature>
<feature type="compositionally biased region" description="Polar residues" evidence="1">
    <location>
        <begin position="787"/>
        <end position="802"/>
    </location>
</feature>
<feature type="compositionally biased region" description="Polar residues" evidence="1">
    <location>
        <begin position="282"/>
        <end position="291"/>
    </location>
</feature>
<dbReference type="InterPro" id="IPR003169">
    <property type="entry name" value="GYF"/>
</dbReference>
<dbReference type="OrthoDB" id="48509at2759"/>
<feature type="compositionally biased region" description="Gly residues" evidence="1">
    <location>
        <begin position="131"/>
        <end position="143"/>
    </location>
</feature>
<feature type="compositionally biased region" description="Polar residues" evidence="1">
    <location>
        <begin position="1133"/>
        <end position="1145"/>
    </location>
</feature>
<feature type="compositionally biased region" description="Basic and acidic residues" evidence="1">
    <location>
        <begin position="896"/>
        <end position="1018"/>
    </location>
</feature>
<protein>
    <recommendedName>
        <fullName evidence="2">GYF domain-containing protein</fullName>
    </recommendedName>
</protein>
<feature type="compositionally biased region" description="Gly residues" evidence="1">
    <location>
        <begin position="107"/>
        <end position="116"/>
    </location>
</feature>
<dbReference type="GO" id="GO:0005829">
    <property type="term" value="C:cytosol"/>
    <property type="evidence" value="ECO:0007669"/>
    <property type="project" value="TreeGrafter"/>
</dbReference>
<comment type="caution">
    <text evidence="3">The sequence shown here is derived from an EMBL/GenBank/DDBJ whole genome shotgun (WGS) entry which is preliminary data.</text>
</comment>
<feature type="compositionally biased region" description="Basic and acidic residues" evidence="1">
    <location>
        <begin position="261"/>
        <end position="279"/>
    </location>
</feature>
<evidence type="ECO:0000256" key="1">
    <source>
        <dbReference type="SAM" id="MobiDB-lite"/>
    </source>
</evidence>
<dbReference type="CDD" id="cd00072">
    <property type="entry name" value="GYF"/>
    <property type="match status" value="1"/>
</dbReference>
<feature type="region of interest" description="Disordered" evidence="1">
    <location>
        <begin position="1291"/>
        <end position="1327"/>
    </location>
</feature>
<feature type="compositionally biased region" description="Basic and acidic residues" evidence="1">
    <location>
        <begin position="334"/>
        <end position="360"/>
    </location>
</feature>
<reference evidence="3" key="1">
    <citation type="submission" date="2019-08" db="EMBL/GenBank/DDBJ databases">
        <title>The genome of the North American firefly Photinus pyralis.</title>
        <authorList>
            <consortium name="Photinus pyralis genome working group"/>
            <person name="Fallon T.R."/>
            <person name="Sander Lower S.E."/>
            <person name="Weng J.-K."/>
        </authorList>
    </citation>
    <scope>NUCLEOTIDE SEQUENCE</scope>
    <source>
        <strain evidence="3">TRF0915ILg1</strain>
        <tissue evidence="3">Whole body</tissue>
    </source>
</reference>
<feature type="region of interest" description="Disordered" evidence="1">
    <location>
        <begin position="785"/>
        <end position="818"/>
    </location>
</feature>
<dbReference type="PANTHER" id="PTHR14445">
    <property type="entry name" value="GRB10 INTERACTING GYF PROTEIN"/>
    <property type="match status" value="1"/>
</dbReference>
<proteinExistence type="predicted"/>
<name>A0A8K0CE38_IGNLU</name>
<feature type="region of interest" description="Disordered" evidence="1">
    <location>
        <begin position="876"/>
        <end position="1018"/>
    </location>
</feature>
<feature type="region of interest" description="Disordered" evidence="1">
    <location>
        <begin position="100"/>
        <end position="385"/>
    </location>
</feature>
<dbReference type="EMBL" id="VTPC01090165">
    <property type="protein sequence ID" value="KAF2884479.1"/>
    <property type="molecule type" value="Genomic_DNA"/>
</dbReference>
<dbReference type="PROSITE" id="PS50829">
    <property type="entry name" value="GYF"/>
    <property type="match status" value="1"/>
</dbReference>
<dbReference type="SMART" id="SM00444">
    <property type="entry name" value="GYF"/>
    <property type="match status" value="1"/>
</dbReference>
<dbReference type="PANTHER" id="PTHR14445:SF36">
    <property type="entry name" value="FI03272P-RELATED"/>
    <property type="match status" value="1"/>
</dbReference>
<gene>
    <name evidence="3" type="ORF">ILUMI_21696</name>
</gene>
<feature type="compositionally biased region" description="Basic and acidic residues" evidence="1">
    <location>
        <begin position="230"/>
        <end position="239"/>
    </location>
</feature>
<feature type="region of interest" description="Disordered" evidence="1">
    <location>
        <begin position="1126"/>
        <end position="1145"/>
    </location>
</feature>
<dbReference type="Gene3D" id="3.30.1490.40">
    <property type="match status" value="1"/>
</dbReference>
<accession>A0A8K0CE38</accession>
<dbReference type="Pfam" id="PF02213">
    <property type="entry name" value="GYF"/>
    <property type="match status" value="1"/>
</dbReference>
<dbReference type="InterPro" id="IPR035445">
    <property type="entry name" value="GYF-like_dom_sf"/>
</dbReference>
<evidence type="ECO:0000313" key="3">
    <source>
        <dbReference type="EMBL" id="KAF2884479.1"/>
    </source>
</evidence>
<evidence type="ECO:0000313" key="4">
    <source>
        <dbReference type="Proteomes" id="UP000801492"/>
    </source>
</evidence>
<dbReference type="SUPFAM" id="SSF55277">
    <property type="entry name" value="GYF domain"/>
    <property type="match status" value="1"/>
</dbReference>